<gene>
    <name evidence="1" type="ORF">A670_01545</name>
</gene>
<accession>M7SEB9</accession>
<dbReference type="Proteomes" id="UP000013259">
    <property type="component" value="Unassembled WGS sequence"/>
</dbReference>
<comment type="caution">
    <text evidence="1">The sequence shown here is derived from an EMBL/GenBank/DDBJ whole genome shotgun (WGS) entry which is preliminary data.</text>
</comment>
<dbReference type="EMBL" id="APMR01000027">
    <property type="protein sequence ID" value="EMR53260.1"/>
    <property type="molecule type" value="Genomic_DNA"/>
</dbReference>
<organism evidence="1 2">
    <name type="scientific">Salmonella enterica subsp. enterica serovar Dublin str. UC16</name>
    <dbReference type="NCBI Taxonomy" id="1192688"/>
    <lineage>
        <taxon>Bacteria</taxon>
        <taxon>Pseudomonadati</taxon>
        <taxon>Pseudomonadota</taxon>
        <taxon>Gammaproteobacteria</taxon>
        <taxon>Enterobacterales</taxon>
        <taxon>Enterobacteriaceae</taxon>
        <taxon>Salmonella</taxon>
    </lineage>
</organism>
<dbReference type="HOGENOM" id="CLU_3257548_0_0_6"/>
<protein>
    <submittedName>
        <fullName evidence="1">Uncharacterized protein</fullName>
    </submittedName>
</protein>
<dbReference type="AlphaFoldDB" id="M7SEB9"/>
<name>M7SEB9_SALDU</name>
<reference evidence="1 2" key="1">
    <citation type="submission" date="2013-02" db="EMBL/GenBank/DDBJ databases">
        <authorList>
            <person name="McClelland M."/>
            <person name="Porwollik S."/>
            <person name="Desai P."/>
            <person name="Cheng P."/>
            <person name="Wollam A."/>
            <person name="Pepin K."/>
            <person name="Bhonagiri V."/>
            <person name="Fulton L."/>
            <person name="Fulton R."/>
            <person name="Delehaunty K."/>
            <person name="Fronick C."/>
            <person name="Godfrey J."/>
            <person name="Waligorski J."/>
            <person name="Appelbaum E."/>
            <person name="Tomlinson C."/>
            <person name="Warren W."/>
            <person name="Sodergren E."/>
            <person name="Weinstock G."/>
            <person name="Wilson R.K."/>
        </authorList>
    </citation>
    <scope>NUCLEOTIDE SEQUENCE [LARGE SCALE GENOMIC DNA]</scope>
    <source>
        <strain evidence="1 2">UC16</strain>
    </source>
</reference>
<evidence type="ECO:0000313" key="2">
    <source>
        <dbReference type="Proteomes" id="UP000013259"/>
    </source>
</evidence>
<sequence length="42" mass="4688">MAQEIYGSLIIYDLNALLLPPLSIFSLYPCCSRQAAWPLQSS</sequence>
<evidence type="ECO:0000313" key="1">
    <source>
        <dbReference type="EMBL" id="EMR53260.1"/>
    </source>
</evidence>
<proteinExistence type="predicted"/>